<protein>
    <submittedName>
        <fullName evidence="2">Uncharacterized protein</fullName>
    </submittedName>
</protein>
<proteinExistence type="predicted"/>
<sequence length="157" mass="18825">MAYLKRHFENDRSVTHALEGLKEIKIWKVWRCWCNFHSMFYSENLMMQHILNEYLCTSQNLLRGNNSTELESFYKICKSSEKWRPVDVFDSSQISVFMDLIMDMMKKQIPEPLLKEHRTNCTLLWYAFLTSLALIVRSCSWMISTIFVRYKVSARVM</sequence>
<keyword evidence="1" id="KW-0472">Membrane</keyword>
<evidence type="ECO:0000313" key="3">
    <source>
        <dbReference type="Proteomes" id="UP001459277"/>
    </source>
</evidence>
<feature type="transmembrane region" description="Helical" evidence="1">
    <location>
        <begin position="123"/>
        <end position="148"/>
    </location>
</feature>
<reference evidence="2 3" key="1">
    <citation type="submission" date="2024-01" db="EMBL/GenBank/DDBJ databases">
        <title>A telomere-to-telomere, gap-free genome of sweet tea (Lithocarpus litseifolius).</title>
        <authorList>
            <person name="Zhou J."/>
        </authorList>
    </citation>
    <scope>NUCLEOTIDE SEQUENCE [LARGE SCALE GENOMIC DNA]</scope>
    <source>
        <strain evidence="2">Zhou-2022a</strain>
        <tissue evidence="2">Leaf</tissue>
    </source>
</reference>
<dbReference type="Proteomes" id="UP001459277">
    <property type="component" value="Unassembled WGS sequence"/>
</dbReference>
<evidence type="ECO:0000256" key="1">
    <source>
        <dbReference type="SAM" id="Phobius"/>
    </source>
</evidence>
<dbReference type="EMBL" id="JAZDWU010000002">
    <property type="protein sequence ID" value="KAL0010212.1"/>
    <property type="molecule type" value="Genomic_DNA"/>
</dbReference>
<gene>
    <name evidence="2" type="ORF">SO802_005320</name>
</gene>
<comment type="caution">
    <text evidence="2">The sequence shown here is derived from an EMBL/GenBank/DDBJ whole genome shotgun (WGS) entry which is preliminary data.</text>
</comment>
<keyword evidence="3" id="KW-1185">Reference proteome</keyword>
<organism evidence="2 3">
    <name type="scientific">Lithocarpus litseifolius</name>
    <dbReference type="NCBI Taxonomy" id="425828"/>
    <lineage>
        <taxon>Eukaryota</taxon>
        <taxon>Viridiplantae</taxon>
        <taxon>Streptophyta</taxon>
        <taxon>Embryophyta</taxon>
        <taxon>Tracheophyta</taxon>
        <taxon>Spermatophyta</taxon>
        <taxon>Magnoliopsida</taxon>
        <taxon>eudicotyledons</taxon>
        <taxon>Gunneridae</taxon>
        <taxon>Pentapetalae</taxon>
        <taxon>rosids</taxon>
        <taxon>fabids</taxon>
        <taxon>Fagales</taxon>
        <taxon>Fagaceae</taxon>
        <taxon>Lithocarpus</taxon>
    </lineage>
</organism>
<evidence type="ECO:0000313" key="2">
    <source>
        <dbReference type="EMBL" id="KAL0010212.1"/>
    </source>
</evidence>
<dbReference type="AlphaFoldDB" id="A0AAW2DIA7"/>
<keyword evidence="1" id="KW-1133">Transmembrane helix</keyword>
<name>A0AAW2DIA7_9ROSI</name>
<accession>A0AAW2DIA7</accession>
<keyword evidence="1" id="KW-0812">Transmembrane</keyword>